<gene>
    <name evidence="3" type="ORF">BROSI_A1796</name>
</gene>
<protein>
    <recommendedName>
        <fullName evidence="2">eCIS core domain-containing protein</fullName>
    </recommendedName>
</protein>
<evidence type="ECO:0000313" key="4">
    <source>
        <dbReference type="Proteomes" id="UP000032309"/>
    </source>
</evidence>
<dbReference type="EMBL" id="BAFN01000001">
    <property type="protein sequence ID" value="GAN33279.1"/>
    <property type="molecule type" value="Genomic_DNA"/>
</dbReference>
<sequence>MIGTKEWKRQNGESSDMVKRRDDDAGLNPNPCGGCNTCHQMTRIHAMPTSHGRADDGGEGPDMQKPCASNFFQRNLGNSYMQAVTKGSVPMLQRKCACGGSCASCAEKEEALGKIQTKLTIGQVNDVYEQEADRVADQIIGMADSLMQAENEQPSAGINIQRITSDHNDSLNTDLDIHLNESGGRPLSPSTRQFMEPRFGVDFDHVRLHADQDANQTASQIQAKAFTYGHHIWLGKGESESDRTLMAHELTHVVQQGAAYNRQVQMARLPCTSRKKIDVYAVNLPGSTRSIHDDLTMANDILCQCGIEINVTGGVSWATNILDMNAPNGVLNEDASPTVDTAEVQAMTAYRPGGDVIHAYYVPANTLADRGGSYGYTGMHPSLPHSVSLTNIAAVDTLAHELGHVLLDDPSHHANRDNLMASGGIRNVGVDELEQTQCNRMP</sequence>
<dbReference type="InterPro" id="IPR025295">
    <property type="entry name" value="eCIS_core_dom"/>
</dbReference>
<feature type="region of interest" description="Disordered" evidence="1">
    <location>
        <begin position="1"/>
        <end position="26"/>
    </location>
</feature>
<reference evidence="4" key="1">
    <citation type="journal article" date="2015" name="Genome Announc.">
        <title>Draft Genome Sequence of an Anaerobic Ammonium-Oxidizing Bacterium, "Candidatus Brocadia sinica".</title>
        <authorList>
            <person name="Oshiki M."/>
            <person name="Shinyako-Hata K."/>
            <person name="Satoh H."/>
            <person name="Okabe S."/>
        </authorList>
    </citation>
    <scope>NUCLEOTIDE SEQUENCE [LARGE SCALE GENOMIC DNA]</scope>
    <source>
        <strain evidence="4">JPN1</strain>
    </source>
</reference>
<evidence type="ECO:0000256" key="1">
    <source>
        <dbReference type="SAM" id="MobiDB-lite"/>
    </source>
</evidence>
<name>A0ABQ0JWY0_9BACT</name>
<evidence type="ECO:0000259" key="2">
    <source>
        <dbReference type="Pfam" id="PF13699"/>
    </source>
</evidence>
<feature type="domain" description="eCIS core" evidence="2">
    <location>
        <begin position="186"/>
        <end position="258"/>
    </location>
</feature>
<organism evidence="3 4">
    <name type="scientific">Candidatus Brocadia sinica JPN1</name>
    <dbReference type="NCBI Taxonomy" id="1197129"/>
    <lineage>
        <taxon>Bacteria</taxon>
        <taxon>Pseudomonadati</taxon>
        <taxon>Planctomycetota</taxon>
        <taxon>Candidatus Brocadiia</taxon>
        <taxon>Candidatus Brocadiales</taxon>
        <taxon>Candidatus Brocadiaceae</taxon>
        <taxon>Candidatus Brocadia</taxon>
    </lineage>
</organism>
<feature type="compositionally biased region" description="Basic and acidic residues" evidence="1">
    <location>
        <begin position="1"/>
        <end position="24"/>
    </location>
</feature>
<comment type="caution">
    <text evidence="3">The sequence shown here is derived from an EMBL/GenBank/DDBJ whole genome shotgun (WGS) entry which is preliminary data.</text>
</comment>
<keyword evidence="4" id="KW-1185">Reference proteome</keyword>
<evidence type="ECO:0000313" key="3">
    <source>
        <dbReference type="EMBL" id="GAN33279.1"/>
    </source>
</evidence>
<dbReference type="Pfam" id="PF13699">
    <property type="entry name" value="eCIS_core"/>
    <property type="match status" value="1"/>
</dbReference>
<accession>A0ABQ0JWY0</accession>
<proteinExistence type="predicted"/>
<dbReference type="Proteomes" id="UP000032309">
    <property type="component" value="Unassembled WGS sequence"/>
</dbReference>